<gene>
    <name evidence="1" type="ORF">E0L32_002247</name>
</gene>
<keyword evidence="2" id="KW-1185">Reference proteome</keyword>
<comment type="caution">
    <text evidence="1">The sequence shown here is derived from an EMBL/GenBank/DDBJ whole genome shotgun (WGS) entry which is preliminary data.</text>
</comment>
<dbReference type="RefSeq" id="XP_030988462.1">
    <property type="nucleotide sequence ID" value="XM_031136415.1"/>
</dbReference>
<evidence type="ECO:0000313" key="1">
    <source>
        <dbReference type="EMBL" id="TPX06751.1"/>
    </source>
</evidence>
<evidence type="ECO:0000313" key="2">
    <source>
        <dbReference type="Proteomes" id="UP000319257"/>
    </source>
</evidence>
<dbReference type="InParanoid" id="A0A507APJ1"/>
<organism evidence="1 2">
    <name type="scientific">Thyridium curvatum</name>
    <dbReference type="NCBI Taxonomy" id="1093900"/>
    <lineage>
        <taxon>Eukaryota</taxon>
        <taxon>Fungi</taxon>
        <taxon>Dikarya</taxon>
        <taxon>Ascomycota</taxon>
        <taxon>Pezizomycotina</taxon>
        <taxon>Sordariomycetes</taxon>
        <taxon>Sordariomycetidae</taxon>
        <taxon>Thyridiales</taxon>
        <taxon>Thyridiaceae</taxon>
        <taxon>Thyridium</taxon>
    </lineage>
</organism>
<sequence>MAVFYAIDPLCDADFERLSHICEASATVAHPATRPERQKHPAGSKRPLADRPWDRAIQQLHRSILGEYWTLGLFLEAFMFDRRYLCDDAYGQYRLNSYLCPVLQSVAAILYEQECGGHLEPIEGAKFNSFIYRIHSVRAVDLIPSLFEHMLVIDYGLGIHPLRGGGFWSPVWFMWRDLIPHVKELAKHLCWMVGQCSQGAIPGMDMLDFMGHRLNQIGYSFNMADVGIMLFYYHTHHTELSQQEYFEGFTGYTGVLNELVAEIPTRGPGRLTRKLSVDFYELIPKCVRNVDLRHELRVAVLQLAIEHGIRIRGPEITKDLSNWAA</sequence>
<dbReference type="EMBL" id="SKBQ01000009">
    <property type="protein sequence ID" value="TPX06751.1"/>
    <property type="molecule type" value="Genomic_DNA"/>
</dbReference>
<dbReference type="Proteomes" id="UP000319257">
    <property type="component" value="Unassembled WGS sequence"/>
</dbReference>
<reference evidence="1 2" key="1">
    <citation type="submission" date="2019-06" db="EMBL/GenBank/DDBJ databases">
        <title>Draft genome sequence of the filamentous fungus Phialemoniopsis curvata isolated from diesel fuel.</title>
        <authorList>
            <person name="Varaljay V.A."/>
            <person name="Lyon W.J."/>
            <person name="Crouch A.L."/>
            <person name="Drake C.E."/>
            <person name="Hollomon J.M."/>
            <person name="Nadeau L.J."/>
            <person name="Nunn H.S."/>
            <person name="Stevenson B.S."/>
            <person name="Bojanowski C.L."/>
            <person name="Crookes-Goodson W.J."/>
        </authorList>
    </citation>
    <scope>NUCLEOTIDE SEQUENCE [LARGE SCALE GENOMIC DNA]</scope>
    <source>
        <strain evidence="1 2">D216</strain>
    </source>
</reference>
<protein>
    <submittedName>
        <fullName evidence="1">Uncharacterized protein</fullName>
    </submittedName>
</protein>
<proteinExistence type="predicted"/>
<dbReference type="OrthoDB" id="5218215at2759"/>
<name>A0A507APJ1_9PEZI</name>
<dbReference type="GeneID" id="41969694"/>
<dbReference type="AlphaFoldDB" id="A0A507APJ1"/>
<accession>A0A507APJ1</accession>